<proteinExistence type="predicted"/>
<keyword evidence="1" id="KW-1133">Transmembrane helix</keyword>
<evidence type="ECO:0000313" key="3">
    <source>
        <dbReference type="Proteomes" id="UP000769780"/>
    </source>
</evidence>
<comment type="caution">
    <text evidence="2">The sequence shown here is derived from an EMBL/GenBank/DDBJ whole genome shotgun (WGS) entry which is preliminary data.</text>
</comment>
<evidence type="ECO:0000313" key="2">
    <source>
        <dbReference type="EMBL" id="MBY0095821.1"/>
    </source>
</evidence>
<dbReference type="Proteomes" id="UP000769780">
    <property type="component" value="Unassembled WGS sequence"/>
</dbReference>
<name>A0ABS7K0Y7_9BACI</name>
<evidence type="ECO:0000256" key="1">
    <source>
        <dbReference type="SAM" id="Phobius"/>
    </source>
</evidence>
<protein>
    <submittedName>
        <fullName evidence="2">Uncharacterized protein</fullName>
    </submittedName>
</protein>
<keyword evidence="1" id="KW-0472">Membrane</keyword>
<gene>
    <name evidence="2" type="ORF">H0185_03165</name>
</gene>
<accession>A0ABS7K0Y7</accession>
<dbReference type="EMBL" id="JACWFH010000006">
    <property type="protein sequence ID" value="MBY0095821.1"/>
    <property type="molecule type" value="Genomic_DNA"/>
</dbReference>
<dbReference type="RefSeq" id="WP_221871140.1">
    <property type="nucleotide sequence ID" value="NZ_JACWFH010000006.1"/>
</dbReference>
<keyword evidence="1" id="KW-0812">Transmembrane</keyword>
<reference evidence="2 3" key="1">
    <citation type="submission" date="2020-07" db="EMBL/GenBank/DDBJ databases">
        <title>Fungal Genomes of the International Space Station.</title>
        <authorList>
            <person name="Seuylemezian A."/>
            <person name="Singh N.K."/>
            <person name="Wood J."/>
            <person name="Venkateswaran K."/>
        </authorList>
    </citation>
    <scope>NUCLEOTIDE SEQUENCE [LARGE SCALE GENOMIC DNA]</scope>
    <source>
        <strain evidence="2 3">PL-B2</strain>
    </source>
</reference>
<organism evidence="2 3">
    <name type="scientific">Mesobacillus maritimus</name>
    <dbReference type="NCBI Taxonomy" id="1643336"/>
    <lineage>
        <taxon>Bacteria</taxon>
        <taxon>Bacillati</taxon>
        <taxon>Bacillota</taxon>
        <taxon>Bacilli</taxon>
        <taxon>Bacillales</taxon>
        <taxon>Bacillaceae</taxon>
        <taxon>Mesobacillus</taxon>
    </lineage>
</organism>
<sequence>MRIGKIILTGIMAGVYSGILDGLEQGYELNGLTSGLILAVLTITTGYFLHKSGAKEVRS</sequence>
<keyword evidence="3" id="KW-1185">Reference proteome</keyword>
<feature type="transmembrane region" description="Helical" evidence="1">
    <location>
        <begin position="27"/>
        <end position="49"/>
    </location>
</feature>